<comment type="function">
    <text evidence="11">Component of clathrin-coated pits and vesicles, that may link the endocytic machinery to the actin cytoskeleton. Binds 3-phosphoinositides (via ENTH domain). May act through the ENTH domain to promote cell survival by stabilizing receptor tyrosine kinases following ligand-induced endocytosis.</text>
</comment>
<feature type="compositionally biased region" description="Low complexity" evidence="14">
    <location>
        <begin position="508"/>
        <end position="523"/>
    </location>
</feature>
<dbReference type="InterPro" id="IPR002558">
    <property type="entry name" value="ILWEQ_dom"/>
</dbReference>
<accession>A0A669CLD9</accession>
<reference evidence="18" key="1">
    <citation type="submission" date="2012-01" db="EMBL/GenBank/DDBJ databases">
        <title>The Genome Sequence of Oreochromis niloticus (Nile Tilapia).</title>
        <authorList>
            <consortium name="Broad Institute Genome Assembly Team"/>
            <consortium name="Broad Institute Sequencing Platform"/>
            <person name="Di Palma F."/>
            <person name="Johnson J."/>
            <person name="Lander E.S."/>
            <person name="Lindblad-Toh K."/>
        </authorList>
    </citation>
    <scope>NUCLEOTIDE SEQUENCE [LARGE SCALE GENOMIC DNA]</scope>
</reference>
<dbReference type="GO" id="GO:0030864">
    <property type="term" value="C:cortical actin cytoskeleton"/>
    <property type="evidence" value="ECO:0007669"/>
    <property type="project" value="TreeGrafter"/>
</dbReference>
<dbReference type="InterPro" id="IPR013809">
    <property type="entry name" value="ENTH"/>
</dbReference>
<keyword evidence="6" id="KW-0007">Acetylation</keyword>
<gene>
    <name evidence="17" type="primary">HIP1R</name>
    <name evidence="17" type="synonym">hip1rb</name>
</gene>
<dbReference type="Pfam" id="PF16515">
    <property type="entry name" value="HIP1_clath_bdg"/>
    <property type="match status" value="1"/>
</dbReference>
<dbReference type="SUPFAM" id="SSF48464">
    <property type="entry name" value="ENTH/VHS domain"/>
    <property type="match status" value="1"/>
</dbReference>
<dbReference type="InterPro" id="IPR035964">
    <property type="entry name" value="I/LWEQ_dom_sf"/>
</dbReference>
<dbReference type="FunFam" id="1.20.5.1700:FF:000002">
    <property type="entry name" value="Huntingtin interacting protein 1"/>
    <property type="match status" value="1"/>
</dbReference>
<dbReference type="SMART" id="SM00307">
    <property type="entry name" value="ILWEQ"/>
    <property type="match status" value="1"/>
</dbReference>
<dbReference type="Ensembl" id="ENSONIT00000042582.1">
    <property type="protein sequence ID" value="ENSONIP00000048795.1"/>
    <property type="gene ID" value="ENSONIG00000013285.2"/>
</dbReference>
<dbReference type="GO" id="GO:0080025">
    <property type="term" value="F:phosphatidylinositol-3,5-bisphosphate binding"/>
    <property type="evidence" value="ECO:0007669"/>
    <property type="project" value="TreeGrafter"/>
</dbReference>
<dbReference type="GO" id="GO:0061024">
    <property type="term" value="P:membrane organization"/>
    <property type="evidence" value="ECO:0007669"/>
    <property type="project" value="UniProtKB-ARBA"/>
</dbReference>
<keyword evidence="8" id="KW-0472">Membrane</keyword>
<reference evidence="17" key="3">
    <citation type="submission" date="2025-09" db="UniProtKB">
        <authorList>
            <consortium name="Ensembl"/>
        </authorList>
    </citation>
    <scope>IDENTIFICATION</scope>
</reference>
<feature type="compositionally biased region" description="Basic and acidic residues" evidence="14">
    <location>
        <begin position="496"/>
        <end position="507"/>
    </location>
</feature>
<evidence type="ECO:0000256" key="9">
    <source>
        <dbReference type="ARBA" id="ARBA00023203"/>
    </source>
</evidence>
<keyword evidence="7" id="KW-0175">Coiled coil</keyword>
<dbReference type="InterPro" id="IPR008942">
    <property type="entry name" value="ENTH_VHS"/>
</dbReference>
<comment type="subcellular location">
    <subcellularLocation>
        <location evidence="2">Cytoplasm</location>
        <location evidence="2">Perinuclear region</location>
    </subcellularLocation>
    <subcellularLocation>
        <location evidence="1">Cytoplasmic vesicle membrane</location>
    </subcellularLocation>
</comment>
<dbReference type="Proteomes" id="UP000005207">
    <property type="component" value="Linkage group LG12"/>
</dbReference>
<dbReference type="GO" id="GO:0051015">
    <property type="term" value="F:actin filament binding"/>
    <property type="evidence" value="ECO:0007669"/>
    <property type="project" value="TreeGrafter"/>
</dbReference>
<evidence type="ECO:0000256" key="4">
    <source>
        <dbReference type="ARBA" id="ARBA00022490"/>
    </source>
</evidence>
<dbReference type="AlphaFoldDB" id="A0A669CLD9"/>
<evidence type="ECO:0000256" key="6">
    <source>
        <dbReference type="ARBA" id="ARBA00022990"/>
    </source>
</evidence>
<dbReference type="GO" id="GO:0030136">
    <property type="term" value="C:clathrin-coated vesicle"/>
    <property type="evidence" value="ECO:0007669"/>
    <property type="project" value="UniProtKB-ARBA"/>
</dbReference>
<feature type="compositionally biased region" description="Basic and acidic residues" evidence="14">
    <location>
        <begin position="524"/>
        <end position="545"/>
    </location>
</feature>
<dbReference type="GO" id="GO:0007015">
    <property type="term" value="P:actin filament organization"/>
    <property type="evidence" value="ECO:0007669"/>
    <property type="project" value="TreeGrafter"/>
</dbReference>
<dbReference type="GO" id="GO:0030659">
    <property type="term" value="C:cytoplasmic vesicle membrane"/>
    <property type="evidence" value="ECO:0007669"/>
    <property type="project" value="UniProtKB-SubCell"/>
</dbReference>
<dbReference type="GO" id="GO:0043325">
    <property type="term" value="F:phosphatidylinositol-3,4-bisphosphate binding"/>
    <property type="evidence" value="ECO:0007669"/>
    <property type="project" value="TreeGrafter"/>
</dbReference>
<dbReference type="FunFam" id="1.20.1410.10:FF:000002">
    <property type="entry name" value="Huntingtin interacting protein 1"/>
    <property type="match status" value="1"/>
</dbReference>
<keyword evidence="5" id="KW-0254">Endocytosis</keyword>
<dbReference type="GO" id="GO:0042803">
    <property type="term" value="F:protein homodimerization activity"/>
    <property type="evidence" value="ECO:0007669"/>
    <property type="project" value="UniProtKB-ARBA"/>
</dbReference>
<evidence type="ECO:0000256" key="8">
    <source>
        <dbReference type="ARBA" id="ARBA00023136"/>
    </source>
</evidence>
<keyword evidence="10" id="KW-0968">Cytoplasmic vesicle</keyword>
<comment type="subunit">
    <text evidence="12">Homodimer. Interacts with actin; homodimerization promotes actin binding. Interacts with CLTB. Interacts with HIP1. Interacts (via ENTH and I/LWEQ domains) with BCL2L10.</text>
</comment>
<dbReference type="InterPro" id="IPR011417">
    <property type="entry name" value="ANTH_dom"/>
</dbReference>
<dbReference type="GO" id="GO:0030100">
    <property type="term" value="P:regulation of endocytosis"/>
    <property type="evidence" value="ECO:0007669"/>
    <property type="project" value="UniProtKB-ARBA"/>
</dbReference>
<evidence type="ECO:0000256" key="11">
    <source>
        <dbReference type="ARBA" id="ARBA00059997"/>
    </source>
</evidence>
<feature type="domain" description="ENTH" evidence="15">
    <location>
        <begin position="16"/>
        <end position="144"/>
    </location>
</feature>
<dbReference type="GO" id="GO:0051130">
    <property type="term" value="P:positive regulation of cellular component organization"/>
    <property type="evidence" value="ECO:0007669"/>
    <property type="project" value="UniProtKB-ARBA"/>
</dbReference>
<name>A0A669CLD9_ORENI</name>
<dbReference type="PANTHER" id="PTHR10407:SF10">
    <property type="entry name" value="HUNTINGTIN-INTERACTING PROTEIN 1-RELATED PROTEIN"/>
    <property type="match status" value="1"/>
</dbReference>
<dbReference type="Gene3D" id="6.10.250.920">
    <property type="match status" value="1"/>
</dbReference>
<dbReference type="InterPro" id="IPR030224">
    <property type="entry name" value="Sla2_fam"/>
</dbReference>
<dbReference type="InterPro" id="IPR032422">
    <property type="entry name" value="HIP1_clath-bd"/>
</dbReference>
<dbReference type="PROSITE" id="PS50942">
    <property type="entry name" value="ENTH"/>
    <property type="match status" value="1"/>
</dbReference>
<keyword evidence="4" id="KW-0963">Cytoplasm</keyword>
<evidence type="ECO:0000256" key="7">
    <source>
        <dbReference type="ARBA" id="ARBA00023054"/>
    </source>
</evidence>
<sequence length="928" mass="106052">MELMFVWVENQDVQALTTSLCFFQLSSISKAINSTEIPVKEKHARRIILGTHREKGAFTFWSYALGFTFPNSSILCWKFCHVLHKILRDGHRNVLQDCMRHYSSLVEIGEIWGNLHDRYGQLVTLYSKLLCIKLKFHAKVNASLMFYMHFIMQISQQTWRSQMKGWSAQCRLAPLIQVIQDCSHLYHFAVKLLFKLHACLPADTLQGHRDRFHDQFHKLKNFFNRAREMIFFKRLIQIPKLPESPPNFLHAASLAKHVKPVVVIPNEDEPEMQDDDDDEPEPLIEVDSFTTSSVQAQPQVSFVECDSFLSGRDLQIETLKRELELLRAELERVKGEAQRYITQLKSQINSLEAELEEQRAQKQRALVENEQLRMELEATRRRNTEHEKRAQATEQRYNKLKEKHTELVASHAELLRKSADTVKMLSVTQQTQEEVERTKQQLTFEMDRVKQEADMKMEEQRFEVERVKRELEEKMAEVTRIKATLSMTALQAEKERLMRSVSEKEAELSSLRQTAQLQQSSLQQERDKTSRELGELQGKLKEKTSQEEMMKQKLLEEQFALLQGTITEAETIIQDAIAKLDDPLHIRCTSSPDYLISRAEAALGSIDKVKRGHADYLRNMSDAGTLLRSLTQFSHLTADTIVNGSATAHMAPTDHADKLTENCRSCGTQSLLFLREMKSKATLQKADPATIRIIIQKILHLGQELRPKGLDVRQEELGDLVDKEMAATSAAIEEAVRRIDEMMNQARKDTTGVKLEVNERILFSCTDLMKAIRMLVIASTDLQKEIVEGGRGAATIREFYAKNSRWTEGLISAAKAVGWGATEMVESADKVVLHTGKYEELIVCSHEIAASTAQLVAASKVKADRHSKKLTKLQQASRQVNEMAANVVASTKTGQEHLEDKDTMDFSGMSLIKLKKEEMESQVSHGAY</sequence>
<evidence type="ECO:0000256" key="3">
    <source>
        <dbReference type="ARBA" id="ARBA00010135"/>
    </source>
</evidence>
<comment type="similarity">
    <text evidence="3">Belongs to the SLA2 family.</text>
</comment>
<feature type="domain" description="I/LWEQ" evidence="16">
    <location>
        <begin position="709"/>
        <end position="928"/>
    </location>
</feature>
<dbReference type="FunFam" id="1.25.40.90:FF:000012">
    <property type="entry name" value="Huntingtin interacting protein 1-related"/>
    <property type="match status" value="1"/>
</dbReference>
<evidence type="ECO:0000259" key="15">
    <source>
        <dbReference type="PROSITE" id="PS50942"/>
    </source>
</evidence>
<dbReference type="Pfam" id="PF07651">
    <property type="entry name" value="ANTH"/>
    <property type="match status" value="2"/>
</dbReference>
<dbReference type="Gene3D" id="1.20.5.1700">
    <property type="match status" value="1"/>
</dbReference>
<evidence type="ECO:0000313" key="17">
    <source>
        <dbReference type="Ensembl" id="ENSONIP00000048795.1"/>
    </source>
</evidence>
<dbReference type="GO" id="GO:0048268">
    <property type="term" value="P:clathrin coat assembly"/>
    <property type="evidence" value="ECO:0007669"/>
    <property type="project" value="TreeGrafter"/>
</dbReference>
<dbReference type="PROSITE" id="PS50945">
    <property type="entry name" value="I_LWEQ"/>
    <property type="match status" value="1"/>
</dbReference>
<reference evidence="17" key="2">
    <citation type="submission" date="2025-08" db="UniProtKB">
        <authorList>
            <consortium name="Ensembl"/>
        </authorList>
    </citation>
    <scope>IDENTIFICATION</scope>
</reference>
<dbReference type="Gene3D" id="1.20.1410.10">
    <property type="entry name" value="I/LWEQ domain"/>
    <property type="match status" value="1"/>
</dbReference>
<evidence type="ECO:0000256" key="14">
    <source>
        <dbReference type="SAM" id="MobiDB-lite"/>
    </source>
</evidence>
<dbReference type="SMART" id="SM00273">
    <property type="entry name" value="ENTH"/>
    <property type="match status" value="1"/>
</dbReference>
<keyword evidence="18" id="KW-1185">Reference proteome</keyword>
<dbReference type="GO" id="GO:0051050">
    <property type="term" value="P:positive regulation of transport"/>
    <property type="evidence" value="ECO:0007669"/>
    <property type="project" value="UniProtKB-ARBA"/>
</dbReference>
<dbReference type="GO" id="GO:0048471">
    <property type="term" value="C:perinuclear region of cytoplasm"/>
    <property type="evidence" value="ECO:0007669"/>
    <property type="project" value="UniProtKB-SubCell"/>
</dbReference>
<evidence type="ECO:0000256" key="1">
    <source>
        <dbReference type="ARBA" id="ARBA00004156"/>
    </source>
</evidence>
<dbReference type="GO" id="GO:0035615">
    <property type="term" value="F:clathrin adaptor activity"/>
    <property type="evidence" value="ECO:0007669"/>
    <property type="project" value="TreeGrafter"/>
</dbReference>
<dbReference type="SUPFAM" id="SSF109885">
    <property type="entry name" value="I/LWEQ domain"/>
    <property type="match status" value="1"/>
</dbReference>
<evidence type="ECO:0000256" key="10">
    <source>
        <dbReference type="ARBA" id="ARBA00023329"/>
    </source>
</evidence>
<dbReference type="GeneTree" id="ENSGT00940000153594"/>
<proteinExistence type="inferred from homology"/>
<keyword evidence="9" id="KW-0009">Actin-binding</keyword>
<evidence type="ECO:0000256" key="12">
    <source>
        <dbReference type="ARBA" id="ARBA00061714"/>
    </source>
</evidence>
<evidence type="ECO:0000256" key="5">
    <source>
        <dbReference type="ARBA" id="ARBA00022583"/>
    </source>
</evidence>
<protein>
    <recommendedName>
        <fullName evidence="13">Huntingtin-interacting protein 1-related protein</fullName>
    </recommendedName>
</protein>
<dbReference type="Gene3D" id="1.25.40.90">
    <property type="match status" value="1"/>
</dbReference>
<evidence type="ECO:0000313" key="18">
    <source>
        <dbReference type="Proteomes" id="UP000005207"/>
    </source>
</evidence>
<dbReference type="PANTHER" id="PTHR10407">
    <property type="entry name" value="HUNTINGTIN INTERACTING PROTEIN 1"/>
    <property type="match status" value="1"/>
</dbReference>
<evidence type="ECO:0000259" key="16">
    <source>
        <dbReference type="PROSITE" id="PS50945"/>
    </source>
</evidence>
<dbReference type="GO" id="GO:0032051">
    <property type="term" value="F:clathrin light chain binding"/>
    <property type="evidence" value="ECO:0007669"/>
    <property type="project" value="TreeGrafter"/>
</dbReference>
<dbReference type="GO" id="GO:0030837">
    <property type="term" value="P:negative regulation of actin filament polymerization"/>
    <property type="evidence" value="ECO:0007669"/>
    <property type="project" value="UniProtKB-ARBA"/>
</dbReference>
<organism evidence="17 18">
    <name type="scientific">Oreochromis niloticus</name>
    <name type="common">Nile tilapia</name>
    <name type="synonym">Tilapia nilotica</name>
    <dbReference type="NCBI Taxonomy" id="8128"/>
    <lineage>
        <taxon>Eukaryota</taxon>
        <taxon>Metazoa</taxon>
        <taxon>Chordata</taxon>
        <taxon>Craniata</taxon>
        <taxon>Vertebrata</taxon>
        <taxon>Euteleostomi</taxon>
        <taxon>Actinopterygii</taxon>
        <taxon>Neopterygii</taxon>
        <taxon>Teleostei</taxon>
        <taxon>Neoteleostei</taxon>
        <taxon>Acanthomorphata</taxon>
        <taxon>Ovalentaria</taxon>
        <taxon>Cichlomorphae</taxon>
        <taxon>Cichliformes</taxon>
        <taxon>Cichlidae</taxon>
        <taxon>African cichlids</taxon>
        <taxon>Pseudocrenilabrinae</taxon>
        <taxon>Oreochromini</taxon>
        <taxon>Oreochromis</taxon>
    </lineage>
</organism>
<evidence type="ECO:0000256" key="2">
    <source>
        <dbReference type="ARBA" id="ARBA00004556"/>
    </source>
</evidence>
<dbReference type="GO" id="GO:0006898">
    <property type="term" value="P:receptor-mediated endocytosis"/>
    <property type="evidence" value="ECO:0007669"/>
    <property type="project" value="UniProtKB-ARBA"/>
</dbReference>
<evidence type="ECO:0000256" key="13">
    <source>
        <dbReference type="ARBA" id="ARBA00073599"/>
    </source>
</evidence>
<dbReference type="Pfam" id="PF01608">
    <property type="entry name" value="I_LWEQ"/>
    <property type="match status" value="1"/>
</dbReference>
<feature type="region of interest" description="Disordered" evidence="14">
    <location>
        <begin position="496"/>
        <end position="545"/>
    </location>
</feature>